<accession>A0A517SHX5</accession>
<feature type="region of interest" description="Disordered" evidence="1">
    <location>
        <begin position="1"/>
        <end position="23"/>
    </location>
</feature>
<keyword evidence="3" id="KW-1185">Reference proteome</keyword>
<sequence>MGVGVQSDPSQSMDRSKLRPVTQEERRLVDAGIERFTQWFNVPTIPRYQFEGRPRDICELDWVFYELGGGLWHCDNGLAFTCVWGNVLVRSFGFEWAVMNEPRDFRDYLLSHPEGYVLFPWIRLWEAVGNPGGTQFAKSADVWLRILVDIETTSSLPVGWHPATDAIREDRTDFPKRVIEQLEELLASPEYLMTLGVWPYDWGADADWSAIESHLQLHLHDRRQRG</sequence>
<dbReference type="Proteomes" id="UP000315700">
    <property type="component" value="Chromosome"/>
</dbReference>
<dbReference type="InParanoid" id="A0A517SHX5"/>
<dbReference type="KEGG" id="ccos:Pan44_37680"/>
<reference evidence="2 3" key="1">
    <citation type="submission" date="2019-02" db="EMBL/GenBank/DDBJ databases">
        <title>Deep-cultivation of Planctomycetes and their phenomic and genomic characterization uncovers novel biology.</title>
        <authorList>
            <person name="Wiegand S."/>
            <person name="Jogler M."/>
            <person name="Boedeker C."/>
            <person name="Pinto D."/>
            <person name="Vollmers J."/>
            <person name="Rivas-Marin E."/>
            <person name="Kohn T."/>
            <person name="Peeters S.H."/>
            <person name="Heuer A."/>
            <person name="Rast P."/>
            <person name="Oberbeckmann S."/>
            <person name="Bunk B."/>
            <person name="Jeske O."/>
            <person name="Meyerdierks A."/>
            <person name="Storesund J.E."/>
            <person name="Kallscheuer N."/>
            <person name="Luecker S."/>
            <person name="Lage O.M."/>
            <person name="Pohl T."/>
            <person name="Merkel B.J."/>
            <person name="Hornburger P."/>
            <person name="Mueller R.-W."/>
            <person name="Bruemmer F."/>
            <person name="Labrenz M."/>
            <person name="Spormann A.M."/>
            <person name="Op den Camp H."/>
            <person name="Overmann J."/>
            <person name="Amann R."/>
            <person name="Jetten M.S.M."/>
            <person name="Mascher T."/>
            <person name="Medema M.H."/>
            <person name="Devos D.P."/>
            <person name="Kaster A.-K."/>
            <person name="Ovreas L."/>
            <person name="Rohde M."/>
            <person name="Galperin M.Y."/>
            <person name="Jogler C."/>
        </authorList>
    </citation>
    <scope>NUCLEOTIDE SEQUENCE [LARGE SCALE GENOMIC DNA]</scope>
    <source>
        <strain evidence="2 3">Pan44</strain>
    </source>
</reference>
<evidence type="ECO:0000313" key="2">
    <source>
        <dbReference type="EMBL" id="QDT55722.1"/>
    </source>
</evidence>
<proteinExistence type="predicted"/>
<name>A0A517SHX5_9PLAN</name>
<evidence type="ECO:0000313" key="3">
    <source>
        <dbReference type="Proteomes" id="UP000315700"/>
    </source>
</evidence>
<feature type="compositionally biased region" description="Basic and acidic residues" evidence="1">
    <location>
        <begin position="14"/>
        <end position="23"/>
    </location>
</feature>
<protein>
    <submittedName>
        <fullName evidence="2">Uncharacterized protein</fullName>
    </submittedName>
</protein>
<organism evidence="2 3">
    <name type="scientific">Caulifigura coniformis</name>
    <dbReference type="NCBI Taxonomy" id="2527983"/>
    <lineage>
        <taxon>Bacteria</taxon>
        <taxon>Pseudomonadati</taxon>
        <taxon>Planctomycetota</taxon>
        <taxon>Planctomycetia</taxon>
        <taxon>Planctomycetales</taxon>
        <taxon>Planctomycetaceae</taxon>
        <taxon>Caulifigura</taxon>
    </lineage>
</organism>
<gene>
    <name evidence="2" type="ORF">Pan44_37680</name>
</gene>
<dbReference type="AlphaFoldDB" id="A0A517SHX5"/>
<evidence type="ECO:0000256" key="1">
    <source>
        <dbReference type="SAM" id="MobiDB-lite"/>
    </source>
</evidence>
<dbReference type="EMBL" id="CP036271">
    <property type="protein sequence ID" value="QDT55722.1"/>
    <property type="molecule type" value="Genomic_DNA"/>
</dbReference>